<evidence type="ECO:0000313" key="1">
    <source>
        <dbReference type="EMBL" id="KNE20854.1"/>
    </source>
</evidence>
<dbReference type="EMBL" id="LGTO01000007">
    <property type="protein sequence ID" value="KNE20854.1"/>
    <property type="molecule type" value="Genomic_DNA"/>
</dbReference>
<comment type="caution">
    <text evidence="1">The sequence shown here is derived from an EMBL/GenBank/DDBJ whole genome shotgun (WGS) entry which is preliminary data.</text>
</comment>
<dbReference type="AlphaFoldDB" id="A0A0L0QQK2"/>
<keyword evidence="2" id="KW-1185">Reference proteome</keyword>
<protein>
    <submittedName>
        <fullName evidence="1">Uncharacterized protein</fullName>
    </submittedName>
</protein>
<dbReference type="Proteomes" id="UP000036780">
    <property type="component" value="Unassembled WGS sequence"/>
</dbReference>
<organism evidence="1 2">
    <name type="scientific">Virgibacillus pantothenticus</name>
    <dbReference type="NCBI Taxonomy" id="1473"/>
    <lineage>
        <taxon>Bacteria</taxon>
        <taxon>Bacillati</taxon>
        <taxon>Bacillota</taxon>
        <taxon>Bacilli</taxon>
        <taxon>Bacillales</taxon>
        <taxon>Bacillaceae</taxon>
        <taxon>Virgibacillus</taxon>
    </lineage>
</organism>
<reference evidence="2" key="1">
    <citation type="submission" date="2015-07" db="EMBL/GenBank/DDBJ databases">
        <title>Fjat-10053 dsm26.</title>
        <authorList>
            <person name="Liu B."/>
            <person name="Wang J."/>
            <person name="Zhu Y."/>
            <person name="Liu G."/>
            <person name="Chen Q."/>
            <person name="Chen Z."/>
            <person name="Lan J."/>
            <person name="Che J."/>
            <person name="Ge C."/>
            <person name="Shi H."/>
            <person name="Pan Z."/>
            <person name="Liu X."/>
        </authorList>
    </citation>
    <scope>NUCLEOTIDE SEQUENCE [LARGE SCALE GENOMIC DNA]</scope>
    <source>
        <strain evidence="2">DSM 26</strain>
    </source>
</reference>
<name>A0A0L0QQK2_VIRPA</name>
<sequence>MKNIQKKLLQLQKMNDTYLKELKIVATEMKSQQFQIVSYFTYSLHLNHELEGENFIIGSYHITNFGFKPLHHPYICIKLSSEDVFDFSGKYFYPDTQQKMKLANAWLRFNEAENRQEFWLKPNNQQILEPQETLTFQNFQLKWEANKSYAGYVTGFIYGDEIKEGISAVNQISVSGNVKEENDDEG</sequence>
<proteinExistence type="predicted"/>
<gene>
    <name evidence="1" type="ORF">AFK71_10125</name>
</gene>
<evidence type="ECO:0000313" key="2">
    <source>
        <dbReference type="Proteomes" id="UP000036780"/>
    </source>
</evidence>
<dbReference type="PATRIC" id="fig|1473.5.peg.527"/>
<accession>A0A0L0QQK2</accession>